<protein>
    <submittedName>
        <fullName evidence="12">DHS-like NAD/FAD-binding domain-containing protein</fullName>
    </submittedName>
</protein>
<dbReference type="RefSeq" id="XP_060330153.1">
    <property type="nucleotide sequence ID" value="XM_060473358.1"/>
</dbReference>
<dbReference type="SUPFAM" id="SSF52467">
    <property type="entry name" value="DHS-like NAD/FAD-binding domain"/>
    <property type="match status" value="1"/>
</dbReference>
<dbReference type="GO" id="GO:0005634">
    <property type="term" value="C:nucleus"/>
    <property type="evidence" value="ECO:0007669"/>
    <property type="project" value="TreeGrafter"/>
</dbReference>
<feature type="binding site" evidence="9">
    <location>
        <position position="336"/>
    </location>
    <ligand>
        <name>Zn(2+)</name>
        <dbReference type="ChEBI" id="CHEBI:29105"/>
    </ligand>
</feature>
<feature type="region of interest" description="Disordered" evidence="10">
    <location>
        <begin position="366"/>
        <end position="398"/>
    </location>
</feature>
<dbReference type="InterPro" id="IPR003000">
    <property type="entry name" value="Sirtuin"/>
</dbReference>
<evidence type="ECO:0000256" key="5">
    <source>
        <dbReference type="ARBA" id="ARBA00022723"/>
    </source>
</evidence>
<keyword evidence="7" id="KW-0520">NAD</keyword>
<sequence length="557" mass="62421">MNYSFEPAVNHATSSAVPALDYHPDRPSLVSGIASSTTLDASPVDLCVLQLKAFLEAAEDIDIESDTLMELLQLLQERLEGQDESSAGAHIQGANDLSTLDIDALYELDISALYSMDEGRQIWSQKERREFLVLLKERGMAIFIDRLVNTQCIPIPKLLLAFGIDLVPELRNVSQRTLLYFLRVAMSRELRNRDKLPEYNTIKDAVNLIRNSKRILILTGAGISVSCGIPDFRSRNGLYASLGEYKLDDPQQMFDIKYFREFPNGSSVVLVYEDILTRTFHSQIYPANFMPSPCHRFIKLIEDKGKNYTQNIDTLETKAGVQNVLQCHGSFATASCLECRRKVPGTAIEAEIMKKKVPLCPECNPSTSLPKKKKRTSKKKAKGQWDSDVSDESDGPEYPPGIMKPDITFFGEKLSDQFDRAVDADRTQLDLLLVIGTSLKVSPVADLLCILINKTPIKHINPDIVLLGNADTIINHLCSELDWELPPLPVTLTPRNMKKRPSMGPPDIEEPERVGDSHVWLFEGAEGGKWLRDLELEIDHAEGRGVLEARNAKKMKI</sequence>
<feature type="binding site" evidence="9">
    <location>
        <position position="360"/>
    </location>
    <ligand>
        <name>Zn(2+)</name>
        <dbReference type="ChEBI" id="CHEBI:29105"/>
    </ligand>
</feature>
<keyword evidence="13" id="KW-1185">Reference proteome</keyword>
<accession>A0AA39KDM0</accession>
<evidence type="ECO:0000256" key="8">
    <source>
        <dbReference type="ARBA" id="ARBA00023128"/>
    </source>
</evidence>
<dbReference type="Gene3D" id="3.30.1600.10">
    <property type="entry name" value="SIR2/SIRT2 'Small Domain"/>
    <property type="match status" value="1"/>
</dbReference>
<gene>
    <name evidence="12" type="ORF">EV420DRAFT_1547731</name>
</gene>
<evidence type="ECO:0000256" key="7">
    <source>
        <dbReference type="ARBA" id="ARBA00023027"/>
    </source>
</evidence>
<comment type="subcellular location">
    <subcellularLocation>
        <location evidence="2">Mitochondrion</location>
    </subcellularLocation>
</comment>
<comment type="similarity">
    <text evidence="3">Belongs to the sirtuin family. Class I subfamily.</text>
</comment>
<feature type="compositionally biased region" description="Basic residues" evidence="10">
    <location>
        <begin position="370"/>
        <end position="382"/>
    </location>
</feature>
<evidence type="ECO:0000256" key="1">
    <source>
        <dbReference type="ARBA" id="ARBA00001947"/>
    </source>
</evidence>
<comment type="cofactor">
    <cofactor evidence="1">
        <name>Zn(2+)</name>
        <dbReference type="ChEBI" id="CHEBI:29105"/>
    </cofactor>
</comment>
<dbReference type="Pfam" id="PF02146">
    <property type="entry name" value="SIR2"/>
    <property type="match status" value="1"/>
</dbReference>
<dbReference type="Gene3D" id="3.40.50.1220">
    <property type="entry name" value="TPP-binding domain"/>
    <property type="match status" value="1"/>
</dbReference>
<dbReference type="Proteomes" id="UP001175211">
    <property type="component" value="Unassembled WGS sequence"/>
</dbReference>
<name>A0AA39KDM0_ARMTA</name>
<dbReference type="InterPro" id="IPR026591">
    <property type="entry name" value="Sirtuin_cat_small_dom_sf"/>
</dbReference>
<evidence type="ECO:0000313" key="13">
    <source>
        <dbReference type="Proteomes" id="UP001175211"/>
    </source>
</evidence>
<dbReference type="GO" id="GO:0046872">
    <property type="term" value="F:metal ion binding"/>
    <property type="evidence" value="ECO:0007669"/>
    <property type="project" value="UniProtKB-KW"/>
</dbReference>
<feature type="binding site" evidence="9">
    <location>
        <position position="363"/>
    </location>
    <ligand>
        <name>Zn(2+)</name>
        <dbReference type="ChEBI" id="CHEBI:29105"/>
    </ligand>
</feature>
<dbReference type="GO" id="GO:0005739">
    <property type="term" value="C:mitochondrion"/>
    <property type="evidence" value="ECO:0007669"/>
    <property type="project" value="UniProtKB-SubCell"/>
</dbReference>
<dbReference type="InterPro" id="IPR029035">
    <property type="entry name" value="DHS-like_NAD/FAD-binding_dom"/>
</dbReference>
<dbReference type="PROSITE" id="PS50305">
    <property type="entry name" value="SIRTUIN"/>
    <property type="match status" value="1"/>
</dbReference>
<dbReference type="GO" id="GO:0070403">
    <property type="term" value="F:NAD+ binding"/>
    <property type="evidence" value="ECO:0007669"/>
    <property type="project" value="InterPro"/>
</dbReference>
<keyword evidence="5 9" id="KW-0479">Metal-binding</keyword>
<feature type="active site" description="Proton acceptor" evidence="9">
    <location>
        <position position="328"/>
    </location>
</feature>
<reference evidence="12" key="1">
    <citation type="submission" date="2023-06" db="EMBL/GenBank/DDBJ databases">
        <authorList>
            <consortium name="Lawrence Berkeley National Laboratory"/>
            <person name="Ahrendt S."/>
            <person name="Sahu N."/>
            <person name="Indic B."/>
            <person name="Wong-Bajracharya J."/>
            <person name="Merenyi Z."/>
            <person name="Ke H.-M."/>
            <person name="Monk M."/>
            <person name="Kocsube S."/>
            <person name="Drula E."/>
            <person name="Lipzen A."/>
            <person name="Balint B."/>
            <person name="Henrissat B."/>
            <person name="Andreopoulos B."/>
            <person name="Martin F.M."/>
            <person name="Harder C.B."/>
            <person name="Rigling D."/>
            <person name="Ford K.L."/>
            <person name="Foster G.D."/>
            <person name="Pangilinan J."/>
            <person name="Papanicolaou A."/>
            <person name="Barry K."/>
            <person name="LaButti K."/>
            <person name="Viragh M."/>
            <person name="Koriabine M."/>
            <person name="Yan M."/>
            <person name="Riley R."/>
            <person name="Champramary S."/>
            <person name="Plett K.L."/>
            <person name="Tsai I.J."/>
            <person name="Slot J."/>
            <person name="Sipos G."/>
            <person name="Plett J."/>
            <person name="Nagy L.G."/>
            <person name="Grigoriev I.V."/>
        </authorList>
    </citation>
    <scope>NUCLEOTIDE SEQUENCE</scope>
    <source>
        <strain evidence="12">CCBAS 213</strain>
    </source>
</reference>
<dbReference type="PANTHER" id="PTHR11085">
    <property type="entry name" value="NAD-DEPENDENT PROTEIN DEACYLASE SIRTUIN-5, MITOCHONDRIAL-RELATED"/>
    <property type="match status" value="1"/>
</dbReference>
<feature type="domain" description="Deacetylase sirtuin-type" evidence="11">
    <location>
        <begin position="195"/>
        <end position="484"/>
    </location>
</feature>
<keyword evidence="8" id="KW-0496">Mitochondrion</keyword>
<evidence type="ECO:0000256" key="2">
    <source>
        <dbReference type="ARBA" id="ARBA00004173"/>
    </source>
</evidence>
<evidence type="ECO:0000256" key="10">
    <source>
        <dbReference type="SAM" id="MobiDB-lite"/>
    </source>
</evidence>
<proteinExistence type="inferred from homology"/>
<dbReference type="GO" id="GO:0046970">
    <property type="term" value="F:histone H4K16 deacetylase activity, NAD-dependent"/>
    <property type="evidence" value="ECO:0007669"/>
    <property type="project" value="TreeGrafter"/>
</dbReference>
<evidence type="ECO:0000256" key="4">
    <source>
        <dbReference type="ARBA" id="ARBA00022679"/>
    </source>
</evidence>
<evidence type="ECO:0000256" key="6">
    <source>
        <dbReference type="ARBA" id="ARBA00022833"/>
    </source>
</evidence>
<dbReference type="AlphaFoldDB" id="A0AA39KDM0"/>
<keyword evidence="6 9" id="KW-0862">Zinc</keyword>
<organism evidence="12 13">
    <name type="scientific">Armillaria tabescens</name>
    <name type="common">Ringless honey mushroom</name>
    <name type="synonym">Agaricus tabescens</name>
    <dbReference type="NCBI Taxonomy" id="1929756"/>
    <lineage>
        <taxon>Eukaryota</taxon>
        <taxon>Fungi</taxon>
        <taxon>Dikarya</taxon>
        <taxon>Basidiomycota</taxon>
        <taxon>Agaricomycotina</taxon>
        <taxon>Agaricomycetes</taxon>
        <taxon>Agaricomycetidae</taxon>
        <taxon>Agaricales</taxon>
        <taxon>Marasmiineae</taxon>
        <taxon>Physalacriaceae</taxon>
        <taxon>Desarmillaria</taxon>
    </lineage>
</organism>
<keyword evidence="4" id="KW-0808">Transferase</keyword>
<comment type="caution">
    <text evidence="12">The sequence shown here is derived from an EMBL/GenBank/DDBJ whole genome shotgun (WGS) entry which is preliminary data.</text>
</comment>
<dbReference type="GeneID" id="85356906"/>
<dbReference type="InterPro" id="IPR050134">
    <property type="entry name" value="NAD-dep_sirtuin_deacylases"/>
</dbReference>
<evidence type="ECO:0000256" key="9">
    <source>
        <dbReference type="PROSITE-ProRule" id="PRU00236"/>
    </source>
</evidence>
<dbReference type="EMBL" id="JAUEPS010000020">
    <property type="protein sequence ID" value="KAK0457854.1"/>
    <property type="molecule type" value="Genomic_DNA"/>
</dbReference>
<feature type="binding site" evidence="9">
    <location>
        <position position="339"/>
    </location>
    <ligand>
        <name>Zn(2+)</name>
        <dbReference type="ChEBI" id="CHEBI:29105"/>
    </ligand>
</feature>
<evidence type="ECO:0000256" key="3">
    <source>
        <dbReference type="ARBA" id="ARBA00006924"/>
    </source>
</evidence>
<dbReference type="PANTHER" id="PTHR11085:SF9">
    <property type="entry name" value="NAD-DEPENDENT PROTEIN DEACETYLASE SIRTUIN-1"/>
    <property type="match status" value="1"/>
</dbReference>
<evidence type="ECO:0000313" key="12">
    <source>
        <dbReference type="EMBL" id="KAK0457854.1"/>
    </source>
</evidence>
<dbReference type="InterPro" id="IPR026590">
    <property type="entry name" value="Ssirtuin_cat_dom"/>
</dbReference>
<evidence type="ECO:0000259" key="11">
    <source>
        <dbReference type="PROSITE" id="PS50305"/>
    </source>
</evidence>